<accession>A0A941IWE5</accession>
<dbReference type="Proteomes" id="UP000675781">
    <property type="component" value="Unassembled WGS sequence"/>
</dbReference>
<dbReference type="GO" id="GO:0005524">
    <property type="term" value="F:ATP binding"/>
    <property type="evidence" value="ECO:0007669"/>
    <property type="project" value="UniProtKB-KW"/>
</dbReference>
<sequence length="343" mass="38380">MNDDASLVLRATDVSVAYEGRRPTRAVREVSLELHAGEVLGIAGESGCGKSTLAYALTRMLRPPAVQTGGTIEYVDRDGRTWDLTALEPGELRKLRWAEFSMVFQSAMNALNPVTSVGAQFDDIFRTHRPEMDRAERRERARRLLEMVGIDPKRVRSFPHELSGGMRQRVVIALALALEPRLVVMDEPTTALDVLVQREILDEISRLRAELGFAVIFITHDLGLLLEISDSLAVMYAGQFVEYAPARRIAEEAQHPYTQGLLRSFPSLRGGRRDLRGIPGNPPDLRQDLDGCPFAPRCEHAFDRCRTEAPQLLAAPGYWPFSCHLRDVPNGSEPRKVEVDERA</sequence>
<evidence type="ECO:0000256" key="4">
    <source>
        <dbReference type="ARBA" id="ARBA00022840"/>
    </source>
</evidence>
<comment type="similarity">
    <text evidence="1">Belongs to the ABC transporter superfamily.</text>
</comment>
<dbReference type="Gene3D" id="3.40.50.300">
    <property type="entry name" value="P-loop containing nucleotide triphosphate hydrolases"/>
    <property type="match status" value="1"/>
</dbReference>
<keyword evidence="4 6" id="KW-0067">ATP-binding</keyword>
<dbReference type="InterPro" id="IPR017871">
    <property type="entry name" value="ABC_transporter-like_CS"/>
</dbReference>
<evidence type="ECO:0000313" key="6">
    <source>
        <dbReference type="EMBL" id="MBR7839216.1"/>
    </source>
</evidence>
<keyword evidence="7" id="KW-1185">Reference proteome</keyword>
<evidence type="ECO:0000259" key="5">
    <source>
        <dbReference type="PROSITE" id="PS50893"/>
    </source>
</evidence>
<dbReference type="PANTHER" id="PTHR43067">
    <property type="entry name" value="OLIGOPEPTIDE/DIPEPTIDE ABC TRANSPORTER, ATPASE SUBUNIT"/>
    <property type="match status" value="1"/>
</dbReference>
<keyword evidence="3" id="KW-0547">Nucleotide-binding</keyword>
<evidence type="ECO:0000256" key="3">
    <source>
        <dbReference type="ARBA" id="ARBA00022741"/>
    </source>
</evidence>
<dbReference type="InterPro" id="IPR003593">
    <property type="entry name" value="AAA+_ATPase"/>
</dbReference>
<name>A0A941IWE5_9ACTN</name>
<proteinExistence type="inferred from homology"/>
<dbReference type="NCBIfam" id="TIGR01727">
    <property type="entry name" value="oligo_HPY"/>
    <property type="match status" value="1"/>
</dbReference>
<dbReference type="GO" id="GO:0016887">
    <property type="term" value="F:ATP hydrolysis activity"/>
    <property type="evidence" value="ECO:0007669"/>
    <property type="project" value="InterPro"/>
</dbReference>
<dbReference type="PROSITE" id="PS00211">
    <property type="entry name" value="ABC_TRANSPORTER_1"/>
    <property type="match status" value="1"/>
</dbReference>
<gene>
    <name evidence="6" type="ORF">KDL01_38495</name>
</gene>
<evidence type="ECO:0000256" key="1">
    <source>
        <dbReference type="ARBA" id="ARBA00005417"/>
    </source>
</evidence>
<reference evidence="6" key="1">
    <citation type="submission" date="2021-04" db="EMBL/GenBank/DDBJ databases">
        <title>Genome based classification of Actinospica acidithermotolerans sp. nov., an actinobacterium isolated from an Indonesian hot spring.</title>
        <authorList>
            <person name="Kusuma A.B."/>
            <person name="Putra K.E."/>
            <person name="Nafisah S."/>
            <person name="Loh J."/>
            <person name="Nouioui I."/>
            <person name="Goodfellow M."/>
        </authorList>
    </citation>
    <scope>NUCLEOTIDE SEQUENCE</scope>
    <source>
        <strain evidence="6">CSCA 57</strain>
    </source>
</reference>
<keyword evidence="2" id="KW-0813">Transport</keyword>
<dbReference type="GO" id="GO:0015833">
    <property type="term" value="P:peptide transport"/>
    <property type="evidence" value="ECO:0007669"/>
    <property type="project" value="InterPro"/>
</dbReference>
<dbReference type="Pfam" id="PF08352">
    <property type="entry name" value="oligo_HPY"/>
    <property type="match status" value="1"/>
</dbReference>
<dbReference type="SMART" id="SM00382">
    <property type="entry name" value="AAA"/>
    <property type="match status" value="1"/>
</dbReference>
<dbReference type="AlphaFoldDB" id="A0A941IWE5"/>
<dbReference type="SUPFAM" id="SSF52540">
    <property type="entry name" value="P-loop containing nucleoside triphosphate hydrolases"/>
    <property type="match status" value="1"/>
</dbReference>
<dbReference type="FunFam" id="3.40.50.300:FF:000016">
    <property type="entry name" value="Oligopeptide ABC transporter ATP-binding component"/>
    <property type="match status" value="1"/>
</dbReference>
<comment type="caution">
    <text evidence="6">The sequence shown here is derived from an EMBL/GenBank/DDBJ whole genome shotgun (WGS) entry which is preliminary data.</text>
</comment>
<protein>
    <submittedName>
        <fullName evidence="6">ABC transporter ATP-binding protein</fullName>
    </submittedName>
</protein>
<dbReference type="RefSeq" id="WP_212533656.1">
    <property type="nucleotide sequence ID" value="NZ_JAGSOG010000397.1"/>
</dbReference>
<dbReference type="Pfam" id="PF00005">
    <property type="entry name" value="ABC_tran"/>
    <property type="match status" value="1"/>
</dbReference>
<dbReference type="InterPro" id="IPR003439">
    <property type="entry name" value="ABC_transporter-like_ATP-bd"/>
</dbReference>
<evidence type="ECO:0000313" key="7">
    <source>
        <dbReference type="Proteomes" id="UP000675781"/>
    </source>
</evidence>
<evidence type="ECO:0000256" key="2">
    <source>
        <dbReference type="ARBA" id="ARBA00022448"/>
    </source>
</evidence>
<feature type="domain" description="ABC transporter" evidence="5">
    <location>
        <begin position="9"/>
        <end position="262"/>
    </location>
</feature>
<dbReference type="CDD" id="cd03257">
    <property type="entry name" value="ABC_NikE_OppD_transporters"/>
    <property type="match status" value="1"/>
</dbReference>
<dbReference type="InterPro" id="IPR013563">
    <property type="entry name" value="Oligopep_ABC_C"/>
</dbReference>
<dbReference type="PROSITE" id="PS50893">
    <property type="entry name" value="ABC_TRANSPORTER_2"/>
    <property type="match status" value="1"/>
</dbReference>
<dbReference type="InterPro" id="IPR027417">
    <property type="entry name" value="P-loop_NTPase"/>
</dbReference>
<dbReference type="PANTHER" id="PTHR43067:SF3">
    <property type="entry name" value="MALTOSE ABC TRANSPORTER, ATP-BINDING PROTEIN"/>
    <property type="match status" value="1"/>
</dbReference>
<dbReference type="EMBL" id="JAGSOG010000397">
    <property type="protein sequence ID" value="MBR7839216.1"/>
    <property type="molecule type" value="Genomic_DNA"/>
</dbReference>
<organism evidence="6 7">
    <name type="scientific">Actinospica durhamensis</name>
    <dbReference type="NCBI Taxonomy" id="1508375"/>
    <lineage>
        <taxon>Bacteria</taxon>
        <taxon>Bacillati</taxon>
        <taxon>Actinomycetota</taxon>
        <taxon>Actinomycetes</taxon>
        <taxon>Catenulisporales</taxon>
        <taxon>Actinospicaceae</taxon>
        <taxon>Actinospica</taxon>
    </lineage>
</organism>